<evidence type="ECO:0000256" key="1">
    <source>
        <dbReference type="SAM" id="MobiDB-lite"/>
    </source>
</evidence>
<keyword evidence="4" id="KW-1185">Reference proteome</keyword>
<feature type="compositionally biased region" description="Basic and acidic residues" evidence="1">
    <location>
        <begin position="37"/>
        <end position="49"/>
    </location>
</feature>
<dbReference type="Proteomes" id="UP001183006">
    <property type="component" value="Chromosome"/>
</dbReference>
<accession>A0AA51UGX3</accession>
<organism evidence="3 4">
    <name type="scientific">Methanolobus mangrovi</name>
    <dbReference type="NCBI Taxonomy" id="3072977"/>
    <lineage>
        <taxon>Archaea</taxon>
        <taxon>Methanobacteriati</taxon>
        <taxon>Methanobacteriota</taxon>
        <taxon>Stenosarchaea group</taxon>
        <taxon>Methanomicrobia</taxon>
        <taxon>Methanosarcinales</taxon>
        <taxon>Methanosarcinaceae</taxon>
        <taxon>Methanolobus</taxon>
    </lineage>
</organism>
<evidence type="ECO:0000313" key="3">
    <source>
        <dbReference type="EMBL" id="WMW21491.1"/>
    </source>
</evidence>
<dbReference type="AlphaFoldDB" id="A0AA51UGX3"/>
<feature type="transmembrane region" description="Helical" evidence="2">
    <location>
        <begin position="6"/>
        <end position="25"/>
    </location>
</feature>
<keyword evidence="2" id="KW-0472">Membrane</keyword>
<protein>
    <submittedName>
        <fullName evidence="3">Uncharacterized protein</fullName>
    </submittedName>
</protein>
<dbReference type="EMBL" id="CP133594">
    <property type="protein sequence ID" value="WMW21491.1"/>
    <property type="molecule type" value="Genomic_DNA"/>
</dbReference>
<dbReference type="KEGG" id="mmav:RE476_08765"/>
<keyword evidence="2" id="KW-0812">Transmembrane</keyword>
<keyword evidence="2" id="KW-1133">Transmembrane helix</keyword>
<dbReference type="GeneID" id="84230228"/>
<evidence type="ECO:0000256" key="2">
    <source>
        <dbReference type="SAM" id="Phobius"/>
    </source>
</evidence>
<evidence type="ECO:0000313" key="4">
    <source>
        <dbReference type="Proteomes" id="UP001183006"/>
    </source>
</evidence>
<proteinExistence type="predicted"/>
<dbReference type="RefSeq" id="WP_309307277.1">
    <property type="nucleotide sequence ID" value="NZ_CP133594.1"/>
</dbReference>
<sequence>MDLFSVILIAITLFVVFVLLTAYFLKSYIVMNSIDNKGEEDGSLDKEEPSVIPETDEQK</sequence>
<gene>
    <name evidence="3" type="ORF">RE476_08765</name>
</gene>
<reference evidence="3" key="1">
    <citation type="submission" date="2023-08" db="EMBL/GenBank/DDBJ databases">
        <title>Methanolobus mangrovi sp. nov. and Methanolobus sediminis sp. nov, two novel methylotrophic methanogens isolated from mangrove sediments in China.</title>
        <authorList>
            <person name="Zhou J."/>
        </authorList>
    </citation>
    <scope>NUCLEOTIDE SEQUENCE</scope>
    <source>
        <strain evidence="3">FTZ2</strain>
    </source>
</reference>
<feature type="region of interest" description="Disordered" evidence="1">
    <location>
        <begin position="37"/>
        <end position="59"/>
    </location>
</feature>
<name>A0AA51UGX3_9EURY</name>